<keyword evidence="3" id="KW-1185">Reference proteome</keyword>
<dbReference type="PhylomeDB" id="A7S6K7"/>
<proteinExistence type="predicted"/>
<evidence type="ECO:0000313" key="2">
    <source>
        <dbReference type="EMBL" id="EDO40670.1"/>
    </source>
</evidence>
<sequence length="406" mass="47270">MTTGPLGFVLTLALLLNITFCNADVEKRKRVPLIVVSMDGVAWQQLDSELTDTPNFDFIARTGVKARNMIGVNPTSTFPTHMTYLTGLYPESHGIVGNSFYDPLFNESFYLETDCSNFDPKFYNESEPIWLTMEKRGRKSATYFWPSSTRLSHCKFDWFNDPYWHRIETAIKWLKSDDPPEAVFLYFEQSDYDGHRWGPNHRLYWQSLETTDRYAVGKLLRELKKADMLEKVDIIFVSDHSMIETSNKKLIDLYDHIDKSSYHGPGLWVKPDLLQELYNNLSQVNTTHMKVYLREDVPEEYHSRHNRRYPPLFLDVEMGWSTRVSPYDKDEDWTRGSHGWAPNDALGAIFYARGPSFKRGYNMTTSLRAVDLYPLMCHLLDMEPLPNNGSLDNMMDLLRESALNVM</sequence>
<dbReference type="AlphaFoldDB" id="A7S6K7"/>
<dbReference type="SUPFAM" id="SSF53649">
    <property type="entry name" value="Alkaline phosphatase-like"/>
    <property type="match status" value="1"/>
</dbReference>
<dbReference type="PANTHER" id="PTHR10151">
    <property type="entry name" value="ECTONUCLEOTIDE PYROPHOSPHATASE/PHOSPHODIESTERASE"/>
    <property type="match status" value="1"/>
</dbReference>
<dbReference type="Pfam" id="PF01663">
    <property type="entry name" value="Phosphodiest"/>
    <property type="match status" value="1"/>
</dbReference>
<evidence type="ECO:0000313" key="3">
    <source>
        <dbReference type="Proteomes" id="UP000001593"/>
    </source>
</evidence>
<reference evidence="2 3" key="1">
    <citation type="journal article" date="2007" name="Science">
        <title>Sea anemone genome reveals ancestral eumetazoan gene repertoire and genomic organization.</title>
        <authorList>
            <person name="Putnam N.H."/>
            <person name="Srivastava M."/>
            <person name="Hellsten U."/>
            <person name="Dirks B."/>
            <person name="Chapman J."/>
            <person name="Salamov A."/>
            <person name="Terry A."/>
            <person name="Shapiro H."/>
            <person name="Lindquist E."/>
            <person name="Kapitonov V.V."/>
            <person name="Jurka J."/>
            <person name="Genikhovich G."/>
            <person name="Grigoriev I.V."/>
            <person name="Lucas S.M."/>
            <person name="Steele R.E."/>
            <person name="Finnerty J.R."/>
            <person name="Technau U."/>
            <person name="Martindale M.Q."/>
            <person name="Rokhsar D.S."/>
        </authorList>
    </citation>
    <scope>NUCLEOTIDE SEQUENCE [LARGE SCALE GENOMIC DNA]</scope>
    <source>
        <strain evidence="3">CH2 X CH6</strain>
    </source>
</reference>
<dbReference type="Proteomes" id="UP000001593">
    <property type="component" value="Unassembled WGS sequence"/>
</dbReference>
<dbReference type="Gene3D" id="3.40.720.10">
    <property type="entry name" value="Alkaline Phosphatase, subunit A"/>
    <property type="match status" value="1"/>
</dbReference>
<feature type="signal peptide" evidence="1">
    <location>
        <begin position="1"/>
        <end position="23"/>
    </location>
</feature>
<dbReference type="HOGENOM" id="CLU_017594_1_2_1"/>
<dbReference type="EMBL" id="DS469588">
    <property type="protein sequence ID" value="EDO40670.1"/>
    <property type="molecule type" value="Genomic_DNA"/>
</dbReference>
<dbReference type="OMA" id="WIAGSHG"/>
<dbReference type="InterPro" id="IPR002591">
    <property type="entry name" value="Phosphodiest/P_Trfase"/>
</dbReference>
<dbReference type="eggNOG" id="KOG2645">
    <property type="taxonomic scope" value="Eukaryota"/>
</dbReference>
<protein>
    <submittedName>
        <fullName evidence="2">Uncharacterized protein</fullName>
    </submittedName>
</protein>
<dbReference type="PANTHER" id="PTHR10151:SF120">
    <property type="entry name" value="BIS(5'-ADENOSYL)-TRIPHOSPHATASE"/>
    <property type="match status" value="1"/>
</dbReference>
<feature type="chain" id="PRO_5002712370" evidence="1">
    <location>
        <begin position="24"/>
        <end position="406"/>
    </location>
</feature>
<dbReference type="GO" id="GO:0016787">
    <property type="term" value="F:hydrolase activity"/>
    <property type="evidence" value="ECO:0000318"/>
    <property type="project" value="GO_Central"/>
</dbReference>
<accession>A7S6K7</accession>
<dbReference type="InterPro" id="IPR017850">
    <property type="entry name" value="Alkaline_phosphatase_core_sf"/>
</dbReference>
<dbReference type="InParanoid" id="A7S6K7"/>
<name>A7S6K7_NEMVE</name>
<dbReference type="CDD" id="cd16018">
    <property type="entry name" value="Enpp"/>
    <property type="match status" value="1"/>
</dbReference>
<keyword evidence="1" id="KW-0732">Signal</keyword>
<gene>
    <name evidence="2" type="ORF">NEMVEDRAFT_v1g106609</name>
</gene>
<organism evidence="2 3">
    <name type="scientific">Nematostella vectensis</name>
    <name type="common">Starlet sea anemone</name>
    <dbReference type="NCBI Taxonomy" id="45351"/>
    <lineage>
        <taxon>Eukaryota</taxon>
        <taxon>Metazoa</taxon>
        <taxon>Cnidaria</taxon>
        <taxon>Anthozoa</taxon>
        <taxon>Hexacorallia</taxon>
        <taxon>Actiniaria</taxon>
        <taxon>Edwardsiidae</taxon>
        <taxon>Nematostella</taxon>
    </lineage>
</organism>
<feature type="non-terminal residue" evidence="2">
    <location>
        <position position="1"/>
    </location>
</feature>
<evidence type="ECO:0000256" key="1">
    <source>
        <dbReference type="SAM" id="SignalP"/>
    </source>
</evidence>